<proteinExistence type="predicted"/>
<dbReference type="Proteomes" id="UP000515489">
    <property type="component" value="Chromosome"/>
</dbReference>
<dbReference type="AlphaFoldDB" id="A0A7G7W775"/>
<reference evidence="1 2" key="1">
    <citation type="submission" date="2020-08" db="EMBL/GenBank/DDBJ databases">
        <title>Hymenobacter sp. S2-20-2 genome sequencing.</title>
        <authorList>
            <person name="Jin L."/>
        </authorList>
    </citation>
    <scope>NUCLEOTIDE SEQUENCE [LARGE SCALE GENOMIC DNA]</scope>
    <source>
        <strain evidence="1 2">S2-20-2</strain>
    </source>
</reference>
<gene>
    <name evidence="1" type="ORF">H4317_19115</name>
</gene>
<name>A0A7G7W775_9BACT</name>
<evidence type="ECO:0000313" key="1">
    <source>
        <dbReference type="EMBL" id="QNH62218.1"/>
    </source>
</evidence>
<accession>A0A7G7W775</accession>
<dbReference type="KEGG" id="hsk:H4317_19115"/>
<protein>
    <recommendedName>
        <fullName evidence="3">Winged helix DNA-binding protein</fullName>
    </recommendedName>
</protein>
<sequence length="135" mass="15350">MPYTTSHPSDPHPLTYLVVGPSVFYRFHKETGLEPACMSLLLLVDTYASQVDVNPTTPALDTGWLSTGLLRTYVCKLAAEGYITRIAPRRRAARQLLLTPKGYGLALRIKRELREQARKLFPLPQHRKFPARLFE</sequence>
<keyword evidence="2" id="KW-1185">Reference proteome</keyword>
<evidence type="ECO:0008006" key="3">
    <source>
        <dbReference type="Google" id="ProtNLM"/>
    </source>
</evidence>
<evidence type="ECO:0000313" key="2">
    <source>
        <dbReference type="Proteomes" id="UP000515489"/>
    </source>
</evidence>
<dbReference type="EMBL" id="CP060202">
    <property type="protein sequence ID" value="QNH62218.1"/>
    <property type="molecule type" value="Genomic_DNA"/>
</dbReference>
<dbReference type="RefSeq" id="WP_185888133.1">
    <property type="nucleotide sequence ID" value="NZ_CP060202.1"/>
</dbReference>
<organism evidence="1 2">
    <name type="scientific">Hymenobacter sediminicola</name>
    <dbReference type="NCBI Taxonomy" id="2761579"/>
    <lineage>
        <taxon>Bacteria</taxon>
        <taxon>Pseudomonadati</taxon>
        <taxon>Bacteroidota</taxon>
        <taxon>Cytophagia</taxon>
        <taxon>Cytophagales</taxon>
        <taxon>Hymenobacteraceae</taxon>
        <taxon>Hymenobacter</taxon>
    </lineage>
</organism>